<keyword evidence="3" id="KW-1185">Reference proteome</keyword>
<dbReference type="CDD" id="cd06260">
    <property type="entry name" value="DUF820-like"/>
    <property type="match status" value="1"/>
</dbReference>
<accession>A0A1Q8YEF5</accession>
<evidence type="ECO:0000259" key="1">
    <source>
        <dbReference type="Pfam" id="PF05685"/>
    </source>
</evidence>
<dbReference type="PANTHER" id="PTHR36558:SF1">
    <property type="entry name" value="RESTRICTION ENDONUCLEASE DOMAIN-CONTAINING PROTEIN-RELATED"/>
    <property type="match status" value="1"/>
</dbReference>
<dbReference type="EMBL" id="MSYM01000013">
    <property type="protein sequence ID" value="OLP06387.1"/>
    <property type="molecule type" value="Genomic_DNA"/>
</dbReference>
<evidence type="ECO:0000313" key="2">
    <source>
        <dbReference type="EMBL" id="OLP06387.1"/>
    </source>
</evidence>
<dbReference type="AlphaFoldDB" id="A0A1Q8YEF5"/>
<dbReference type="PANTHER" id="PTHR36558">
    <property type="entry name" value="GLR1098 PROTEIN"/>
    <property type="match status" value="1"/>
</dbReference>
<dbReference type="SUPFAM" id="SSF52980">
    <property type="entry name" value="Restriction endonuclease-like"/>
    <property type="match status" value="1"/>
</dbReference>
<proteinExistence type="predicted"/>
<name>A0A1Q8YEF5_9BURK</name>
<dbReference type="Pfam" id="PF05685">
    <property type="entry name" value="Uma2"/>
    <property type="match status" value="1"/>
</dbReference>
<protein>
    <recommendedName>
        <fullName evidence="1">Putative restriction endonuclease domain-containing protein</fullName>
    </recommendedName>
</protein>
<sequence>MRMRQQAEHYTVDDYRQWKGEWELIDGVAYAMAPLSAFAHQSVAMQIALQLGQALEDCPHCQALYEMDVEFAQDIVVRPDVLVICYQPQNDRLTRAPDLIFEIVSGQDARAARRDEVIKFQLYRDEGVAHFVLVYPAARKAKVYRLIDGDYRKVADFSDERHRFDLSKCSIDFDFSRLWRRKGSAAELASSL</sequence>
<comment type="caution">
    <text evidence="2">The sequence shown here is derived from an EMBL/GenBank/DDBJ whole genome shotgun (WGS) entry which is preliminary data.</text>
</comment>
<reference evidence="2 3" key="1">
    <citation type="submission" date="2017-01" db="EMBL/GenBank/DDBJ databases">
        <title>Genome sequence of Rhodoferax antarcticus ANT.BR, a psychrophilic purple nonsulfur bacterium from an Antarctic microbial mat.</title>
        <authorList>
            <person name="Baker J."/>
            <person name="Riester C."/>
            <person name="Skinner B."/>
            <person name="Newell A."/>
            <person name="Swingley W."/>
            <person name="Madigan M."/>
            <person name="Jung D."/>
            <person name="Asao M."/>
            <person name="Chen M."/>
            <person name="Loughlin P."/>
            <person name="Pan H."/>
            <person name="Lin S."/>
            <person name="Li N."/>
            <person name="Shaw J."/>
            <person name="Prado M."/>
            <person name="Sherman C."/>
            <person name="Li X."/>
            <person name="Tang J."/>
            <person name="Blankenship R."/>
            <person name="Zhao T."/>
            <person name="Touchman J."/>
            <person name="Sattley M."/>
        </authorList>
    </citation>
    <scope>NUCLEOTIDE SEQUENCE [LARGE SCALE GENOMIC DNA]</scope>
    <source>
        <strain evidence="2 3">ANT.BR</strain>
    </source>
</reference>
<feature type="domain" description="Putative restriction endonuclease" evidence="1">
    <location>
        <begin position="13"/>
        <end position="157"/>
    </location>
</feature>
<evidence type="ECO:0000313" key="3">
    <source>
        <dbReference type="Proteomes" id="UP000185911"/>
    </source>
</evidence>
<dbReference type="RefSeq" id="WP_075586829.1">
    <property type="nucleotide sequence ID" value="NZ_MSYM01000013.1"/>
</dbReference>
<gene>
    <name evidence="2" type="ORF">BLL52_2623</name>
</gene>
<dbReference type="InterPro" id="IPR011335">
    <property type="entry name" value="Restrct_endonuc-II-like"/>
</dbReference>
<dbReference type="Proteomes" id="UP000185911">
    <property type="component" value="Unassembled WGS sequence"/>
</dbReference>
<dbReference type="InterPro" id="IPR008538">
    <property type="entry name" value="Uma2"/>
</dbReference>
<dbReference type="STRING" id="81479.RA876_07210"/>
<organism evidence="2 3">
    <name type="scientific">Rhodoferax antarcticus ANT.BR</name>
    <dbReference type="NCBI Taxonomy" id="1111071"/>
    <lineage>
        <taxon>Bacteria</taxon>
        <taxon>Pseudomonadati</taxon>
        <taxon>Pseudomonadota</taxon>
        <taxon>Betaproteobacteria</taxon>
        <taxon>Burkholderiales</taxon>
        <taxon>Comamonadaceae</taxon>
        <taxon>Rhodoferax</taxon>
    </lineage>
</organism>
<dbReference type="InterPro" id="IPR012296">
    <property type="entry name" value="Nuclease_put_TT1808"/>
</dbReference>
<dbReference type="Gene3D" id="3.90.1570.10">
    <property type="entry name" value="tt1808, chain A"/>
    <property type="match status" value="1"/>
</dbReference>